<proteinExistence type="predicted"/>
<feature type="compositionally biased region" description="Basic and acidic residues" evidence="1">
    <location>
        <begin position="67"/>
        <end position="77"/>
    </location>
</feature>
<evidence type="ECO:0000313" key="2">
    <source>
        <dbReference type="EMBL" id="CAH3131984.1"/>
    </source>
</evidence>
<sequence length="77" mass="8690">MAVSFLPPPCLQLELQAIQWCHSLMTPQVENSPPQSQVTPVMLKRTTSTGFTPSVVAVDQREDVEDPRDWDVQRVKV</sequence>
<dbReference type="EMBL" id="CALNXJ010000026">
    <property type="protein sequence ID" value="CAH3131984.1"/>
    <property type="molecule type" value="Genomic_DNA"/>
</dbReference>
<feature type="region of interest" description="Disordered" evidence="1">
    <location>
        <begin position="57"/>
        <end position="77"/>
    </location>
</feature>
<name>A0AAU9X011_9CNID</name>
<accession>A0AAU9X011</accession>
<dbReference type="Proteomes" id="UP001159428">
    <property type="component" value="Unassembled WGS sequence"/>
</dbReference>
<comment type="caution">
    <text evidence="2">The sequence shown here is derived from an EMBL/GenBank/DDBJ whole genome shotgun (WGS) entry which is preliminary data.</text>
</comment>
<reference evidence="2 3" key="1">
    <citation type="submission" date="2022-05" db="EMBL/GenBank/DDBJ databases">
        <authorList>
            <consortium name="Genoscope - CEA"/>
            <person name="William W."/>
        </authorList>
    </citation>
    <scope>NUCLEOTIDE SEQUENCE [LARGE SCALE GENOMIC DNA]</scope>
</reference>
<dbReference type="AlphaFoldDB" id="A0AAU9X011"/>
<evidence type="ECO:0000313" key="3">
    <source>
        <dbReference type="Proteomes" id="UP001159428"/>
    </source>
</evidence>
<organism evidence="2 3">
    <name type="scientific">Pocillopora meandrina</name>
    <dbReference type="NCBI Taxonomy" id="46732"/>
    <lineage>
        <taxon>Eukaryota</taxon>
        <taxon>Metazoa</taxon>
        <taxon>Cnidaria</taxon>
        <taxon>Anthozoa</taxon>
        <taxon>Hexacorallia</taxon>
        <taxon>Scleractinia</taxon>
        <taxon>Astrocoeniina</taxon>
        <taxon>Pocilloporidae</taxon>
        <taxon>Pocillopora</taxon>
    </lineage>
</organism>
<gene>
    <name evidence="2" type="ORF">PMEA_00014926</name>
</gene>
<protein>
    <submittedName>
        <fullName evidence="2">Uncharacterized protein</fullName>
    </submittedName>
</protein>
<evidence type="ECO:0000256" key="1">
    <source>
        <dbReference type="SAM" id="MobiDB-lite"/>
    </source>
</evidence>
<keyword evidence="3" id="KW-1185">Reference proteome</keyword>